<keyword evidence="3" id="KW-1185">Reference proteome</keyword>
<evidence type="ECO:0000313" key="2">
    <source>
        <dbReference type="EMBL" id="MCW6536878.1"/>
    </source>
</evidence>
<protein>
    <submittedName>
        <fullName evidence="2">Winged helix DNA-binding protein</fullName>
    </submittedName>
</protein>
<keyword evidence="2" id="KW-0238">DNA-binding</keyword>
<dbReference type="GO" id="GO:0003677">
    <property type="term" value="F:DNA binding"/>
    <property type="evidence" value="ECO:0007669"/>
    <property type="project" value="UniProtKB-KW"/>
</dbReference>
<comment type="caution">
    <text evidence="2">The sequence shown here is derived from an EMBL/GenBank/DDBJ whole genome shotgun (WGS) entry which is preliminary data.</text>
</comment>
<sequence>MTTAQIDIASAGLVGRQVALLCDPTPLDWVGAVAAWRALDGLPLHDRVAESEAARLARLNEEVARIADVLARLSRPREARDSVADMQFAFAARGREPSTIDPAEVRQVIRARRLRDRQFGKGLFEDPAWDMMLDLFAAQLERAQVSVSSLCIAAAVPPTTALRWITRMTEAGLFERQPDPFDRRRAFMALSPRGLEGMRNYVAAARAMGLPLV</sequence>
<dbReference type="SUPFAM" id="SSF46785">
    <property type="entry name" value="Winged helix' DNA-binding domain"/>
    <property type="match status" value="1"/>
</dbReference>
<dbReference type="RefSeq" id="WP_179512727.1">
    <property type="nucleotide sequence ID" value="NZ_JANFAV010000016.1"/>
</dbReference>
<dbReference type="GO" id="GO:0003700">
    <property type="term" value="F:DNA-binding transcription factor activity"/>
    <property type="evidence" value="ECO:0007669"/>
    <property type="project" value="InterPro"/>
</dbReference>
<dbReference type="EMBL" id="JANFAV010000016">
    <property type="protein sequence ID" value="MCW6536878.1"/>
    <property type="molecule type" value="Genomic_DNA"/>
</dbReference>
<organism evidence="2 3">
    <name type="scientific">Sphingomonas lycopersici</name>
    <dbReference type="NCBI Taxonomy" id="2951807"/>
    <lineage>
        <taxon>Bacteria</taxon>
        <taxon>Pseudomonadati</taxon>
        <taxon>Pseudomonadota</taxon>
        <taxon>Alphaproteobacteria</taxon>
        <taxon>Sphingomonadales</taxon>
        <taxon>Sphingomonadaceae</taxon>
        <taxon>Sphingomonas</taxon>
    </lineage>
</organism>
<dbReference type="Pfam" id="PF13463">
    <property type="entry name" value="HTH_27"/>
    <property type="match status" value="1"/>
</dbReference>
<evidence type="ECO:0000313" key="3">
    <source>
        <dbReference type="Proteomes" id="UP001165565"/>
    </source>
</evidence>
<proteinExistence type="predicted"/>
<dbReference type="InterPro" id="IPR036390">
    <property type="entry name" value="WH_DNA-bd_sf"/>
</dbReference>
<accession>A0AA41ZJH6</accession>
<dbReference type="Gene3D" id="1.10.10.10">
    <property type="entry name" value="Winged helix-like DNA-binding domain superfamily/Winged helix DNA-binding domain"/>
    <property type="match status" value="1"/>
</dbReference>
<feature type="domain" description="HTH marR-type" evidence="1">
    <location>
        <begin position="144"/>
        <end position="194"/>
    </location>
</feature>
<reference evidence="2" key="1">
    <citation type="submission" date="2022-06" db="EMBL/GenBank/DDBJ databases">
        <title>Sphingomonas sp. nov. isolated from rhizosphere soil of tomato.</title>
        <authorList>
            <person name="Dong H."/>
            <person name="Gao R."/>
        </authorList>
    </citation>
    <scope>NUCLEOTIDE SEQUENCE</scope>
    <source>
        <strain evidence="2">MMSM24</strain>
    </source>
</reference>
<dbReference type="InterPro" id="IPR000835">
    <property type="entry name" value="HTH_MarR-typ"/>
</dbReference>
<gene>
    <name evidence="2" type="ORF">NEE01_19030</name>
</gene>
<name>A0AA41ZJH6_9SPHN</name>
<dbReference type="Proteomes" id="UP001165565">
    <property type="component" value="Unassembled WGS sequence"/>
</dbReference>
<evidence type="ECO:0000259" key="1">
    <source>
        <dbReference type="Pfam" id="PF13463"/>
    </source>
</evidence>
<dbReference type="AlphaFoldDB" id="A0AA41ZJH6"/>
<dbReference type="InterPro" id="IPR036388">
    <property type="entry name" value="WH-like_DNA-bd_sf"/>
</dbReference>